<evidence type="ECO:0000313" key="3">
    <source>
        <dbReference type="Proteomes" id="UP000289238"/>
    </source>
</evidence>
<accession>A0A4Q0P4K9</accession>
<comment type="caution">
    <text evidence="2">The sequence shown here is derived from an EMBL/GenBank/DDBJ whole genome shotgun (WGS) entry which is preliminary data.</text>
</comment>
<dbReference type="EMBL" id="QOVM01000005">
    <property type="protein sequence ID" value="RXG21517.1"/>
    <property type="molecule type" value="Genomic_DNA"/>
</dbReference>
<dbReference type="RefSeq" id="WP_128758191.1">
    <property type="nucleotide sequence ID" value="NZ_QOVM01000005.1"/>
</dbReference>
<organism evidence="2 3">
    <name type="scientific">Leeuwenhoekiella aequorea</name>
    <dbReference type="NCBI Taxonomy" id="283736"/>
    <lineage>
        <taxon>Bacteria</taxon>
        <taxon>Pseudomonadati</taxon>
        <taxon>Bacteroidota</taxon>
        <taxon>Flavobacteriia</taxon>
        <taxon>Flavobacteriales</taxon>
        <taxon>Flavobacteriaceae</taxon>
        <taxon>Leeuwenhoekiella</taxon>
    </lineage>
</organism>
<gene>
    <name evidence="2" type="ORF">DSM00_2364</name>
</gene>
<protein>
    <recommendedName>
        <fullName evidence="4">NlpE-like protein</fullName>
    </recommendedName>
</protein>
<dbReference type="Proteomes" id="UP000289238">
    <property type="component" value="Unassembled WGS sequence"/>
</dbReference>
<evidence type="ECO:0000313" key="2">
    <source>
        <dbReference type="EMBL" id="RXG21517.1"/>
    </source>
</evidence>
<name>A0A4Q0P4K9_9FLAO</name>
<reference evidence="2 3" key="1">
    <citation type="submission" date="2018-07" db="EMBL/GenBank/DDBJ databases">
        <title>Leeuwenhoekiella genomics.</title>
        <authorList>
            <person name="Tahon G."/>
            <person name="Willems A."/>
        </authorList>
    </citation>
    <scope>NUCLEOTIDE SEQUENCE [LARGE SCALE GENOMIC DNA]</scope>
    <source>
        <strain evidence="2 3">LMG 22550</strain>
    </source>
</reference>
<evidence type="ECO:0000256" key="1">
    <source>
        <dbReference type="SAM" id="SignalP"/>
    </source>
</evidence>
<keyword evidence="3" id="KW-1185">Reference proteome</keyword>
<sequence length="129" mass="15282">MNYLFLVAFIFTSYCAQAQNFSGNYNQIINIDDGGVIVYELTLNPSGRFEFHFYRKLICKICKEENQYGKGTWRQEGKYIFFTTESTDLNENYTLDFTNSKARFHKSETNLLFTESNIYWIEKKQLAKL</sequence>
<feature type="signal peptide" evidence="1">
    <location>
        <begin position="1"/>
        <end position="18"/>
    </location>
</feature>
<dbReference type="OrthoDB" id="1442373at2"/>
<evidence type="ECO:0008006" key="4">
    <source>
        <dbReference type="Google" id="ProtNLM"/>
    </source>
</evidence>
<feature type="chain" id="PRO_5020446413" description="NlpE-like protein" evidence="1">
    <location>
        <begin position="19"/>
        <end position="129"/>
    </location>
</feature>
<proteinExistence type="predicted"/>
<keyword evidence="1" id="KW-0732">Signal</keyword>
<dbReference type="AlphaFoldDB" id="A0A4Q0P4K9"/>